<evidence type="ECO:0000313" key="6">
    <source>
        <dbReference type="Proteomes" id="UP000054350"/>
    </source>
</evidence>
<dbReference type="GO" id="GO:0003682">
    <property type="term" value="F:chromatin binding"/>
    <property type="evidence" value="ECO:0007669"/>
    <property type="project" value="TreeGrafter"/>
</dbReference>
<dbReference type="SUPFAM" id="SSF46579">
    <property type="entry name" value="Prefoldin"/>
    <property type="match status" value="1"/>
</dbReference>
<reference evidence="5 6" key="1">
    <citation type="submission" date="2009-11" db="EMBL/GenBank/DDBJ databases">
        <title>Annotation of Allomyces macrogynus ATCC 38327.</title>
        <authorList>
            <consortium name="The Broad Institute Genome Sequencing Platform"/>
            <person name="Russ C."/>
            <person name="Cuomo C."/>
            <person name="Burger G."/>
            <person name="Gray M.W."/>
            <person name="Holland P.W.H."/>
            <person name="King N."/>
            <person name="Lang F.B.F."/>
            <person name="Roger A.J."/>
            <person name="Ruiz-Trillo I."/>
            <person name="Young S.K."/>
            <person name="Zeng Q."/>
            <person name="Gargeya S."/>
            <person name="Fitzgerald M."/>
            <person name="Haas B."/>
            <person name="Abouelleil A."/>
            <person name="Alvarado L."/>
            <person name="Arachchi H.M."/>
            <person name="Berlin A."/>
            <person name="Chapman S.B."/>
            <person name="Gearin G."/>
            <person name="Goldberg J."/>
            <person name="Griggs A."/>
            <person name="Gujja S."/>
            <person name="Hansen M."/>
            <person name="Heiman D."/>
            <person name="Howarth C."/>
            <person name="Larimer J."/>
            <person name="Lui A."/>
            <person name="MacDonald P.J.P."/>
            <person name="McCowen C."/>
            <person name="Montmayeur A."/>
            <person name="Murphy C."/>
            <person name="Neiman D."/>
            <person name="Pearson M."/>
            <person name="Priest M."/>
            <person name="Roberts A."/>
            <person name="Saif S."/>
            <person name="Shea T."/>
            <person name="Sisk P."/>
            <person name="Stolte C."/>
            <person name="Sykes S."/>
            <person name="Wortman J."/>
            <person name="Nusbaum C."/>
            <person name="Birren B."/>
        </authorList>
    </citation>
    <scope>NUCLEOTIDE SEQUENCE [LARGE SCALE GENOMIC DNA]</scope>
    <source>
        <strain evidence="5 6">ATCC 38327</strain>
    </source>
</reference>
<evidence type="ECO:0008006" key="7">
    <source>
        <dbReference type="Google" id="ProtNLM"/>
    </source>
</evidence>
<evidence type="ECO:0000256" key="1">
    <source>
        <dbReference type="ARBA" id="ARBA00004123"/>
    </source>
</evidence>
<dbReference type="GO" id="GO:0000122">
    <property type="term" value="P:negative regulation of transcription by RNA polymerase II"/>
    <property type="evidence" value="ECO:0007669"/>
    <property type="project" value="TreeGrafter"/>
</dbReference>
<dbReference type="eggNOG" id="KOG3130">
    <property type="taxonomic scope" value="Eukaryota"/>
</dbReference>
<keyword evidence="2" id="KW-0539">Nucleus</keyword>
<dbReference type="PANTHER" id="PTHR15111:SF0">
    <property type="entry name" value="UNCONVENTIONAL PREFOLDIN RPB5 INTERACTOR 1"/>
    <property type="match status" value="1"/>
</dbReference>
<comment type="similarity">
    <text evidence="3">Belongs to the RNA polymerase II subunit 5-mediating protein family.</text>
</comment>
<evidence type="ECO:0000256" key="2">
    <source>
        <dbReference type="ARBA" id="ARBA00023242"/>
    </source>
</evidence>
<evidence type="ECO:0000256" key="3">
    <source>
        <dbReference type="ARBA" id="ARBA00038295"/>
    </source>
</evidence>
<dbReference type="STRING" id="578462.A0A0L0TDA4"/>
<dbReference type="GO" id="GO:0003714">
    <property type="term" value="F:transcription corepressor activity"/>
    <property type="evidence" value="ECO:0007669"/>
    <property type="project" value="TreeGrafter"/>
</dbReference>
<dbReference type="GO" id="GO:0019212">
    <property type="term" value="F:phosphatase inhibitor activity"/>
    <property type="evidence" value="ECO:0007669"/>
    <property type="project" value="TreeGrafter"/>
</dbReference>
<dbReference type="Gene3D" id="1.10.287.370">
    <property type="match status" value="1"/>
</dbReference>
<dbReference type="GO" id="GO:0005634">
    <property type="term" value="C:nucleus"/>
    <property type="evidence" value="ECO:0007669"/>
    <property type="project" value="UniProtKB-SubCell"/>
</dbReference>
<reference evidence="6" key="2">
    <citation type="submission" date="2009-11" db="EMBL/GenBank/DDBJ databases">
        <title>The Genome Sequence of Allomyces macrogynus strain ATCC 38327.</title>
        <authorList>
            <consortium name="The Broad Institute Genome Sequencing Platform"/>
            <person name="Russ C."/>
            <person name="Cuomo C."/>
            <person name="Shea T."/>
            <person name="Young S.K."/>
            <person name="Zeng Q."/>
            <person name="Koehrsen M."/>
            <person name="Haas B."/>
            <person name="Borodovsky M."/>
            <person name="Guigo R."/>
            <person name="Alvarado L."/>
            <person name="Berlin A."/>
            <person name="Borenstein D."/>
            <person name="Chen Z."/>
            <person name="Engels R."/>
            <person name="Freedman E."/>
            <person name="Gellesch M."/>
            <person name="Goldberg J."/>
            <person name="Griggs A."/>
            <person name="Gujja S."/>
            <person name="Heiman D."/>
            <person name="Hepburn T."/>
            <person name="Howarth C."/>
            <person name="Jen D."/>
            <person name="Larson L."/>
            <person name="Lewis B."/>
            <person name="Mehta T."/>
            <person name="Park D."/>
            <person name="Pearson M."/>
            <person name="Roberts A."/>
            <person name="Saif S."/>
            <person name="Shenoy N."/>
            <person name="Sisk P."/>
            <person name="Stolte C."/>
            <person name="Sykes S."/>
            <person name="Walk T."/>
            <person name="White J."/>
            <person name="Yandava C."/>
            <person name="Burger G."/>
            <person name="Gray M.W."/>
            <person name="Holland P.W.H."/>
            <person name="King N."/>
            <person name="Lang F.B.F."/>
            <person name="Roger A.J."/>
            <person name="Ruiz-Trillo I."/>
            <person name="Lander E."/>
            <person name="Nusbaum C."/>
        </authorList>
    </citation>
    <scope>NUCLEOTIDE SEQUENCE [LARGE SCALE GENOMIC DNA]</scope>
    <source>
        <strain evidence="6">ATCC 38327</strain>
    </source>
</reference>
<proteinExistence type="inferred from homology"/>
<evidence type="ECO:0000313" key="5">
    <source>
        <dbReference type="EMBL" id="KNE72661.1"/>
    </source>
</evidence>
<feature type="compositionally biased region" description="Low complexity" evidence="4">
    <location>
        <begin position="162"/>
        <end position="176"/>
    </location>
</feature>
<name>A0A0L0TDA4_ALLM3</name>
<dbReference type="InterPro" id="IPR052255">
    <property type="entry name" value="RNA_pol_II_subunit5-mediator"/>
</dbReference>
<dbReference type="CDD" id="cd23159">
    <property type="entry name" value="Prefoldin_URI1"/>
    <property type="match status" value="1"/>
</dbReference>
<protein>
    <recommendedName>
        <fullName evidence="7">Prefoldin, alpha subunit</fullName>
    </recommendedName>
</protein>
<keyword evidence="6" id="KW-1185">Reference proteome</keyword>
<organism evidence="5 6">
    <name type="scientific">Allomyces macrogynus (strain ATCC 38327)</name>
    <name type="common">Allomyces javanicus var. macrogynus</name>
    <dbReference type="NCBI Taxonomy" id="578462"/>
    <lineage>
        <taxon>Eukaryota</taxon>
        <taxon>Fungi</taxon>
        <taxon>Fungi incertae sedis</taxon>
        <taxon>Blastocladiomycota</taxon>
        <taxon>Blastocladiomycetes</taxon>
        <taxon>Blastocladiales</taxon>
        <taxon>Blastocladiaceae</taxon>
        <taxon>Allomyces</taxon>
    </lineage>
</organism>
<dbReference type="InterPro" id="IPR009053">
    <property type="entry name" value="Prefoldin"/>
</dbReference>
<dbReference type="Pfam" id="PF02996">
    <property type="entry name" value="Prefoldin"/>
    <property type="match status" value="1"/>
</dbReference>
<dbReference type="Proteomes" id="UP000054350">
    <property type="component" value="Unassembled WGS sequence"/>
</dbReference>
<dbReference type="VEuPathDB" id="FungiDB:AMAG_20496"/>
<comment type="subcellular location">
    <subcellularLocation>
        <location evidence="1">Nucleus</location>
    </subcellularLocation>
</comment>
<dbReference type="InterPro" id="IPR004127">
    <property type="entry name" value="Prefoldin_subunit_alpha"/>
</dbReference>
<dbReference type="EMBL" id="GG745382">
    <property type="protein sequence ID" value="KNE72661.1"/>
    <property type="molecule type" value="Genomic_DNA"/>
</dbReference>
<accession>A0A0L0TDA4</accession>
<feature type="region of interest" description="Disordered" evidence="4">
    <location>
        <begin position="154"/>
        <end position="176"/>
    </location>
</feature>
<dbReference type="OrthoDB" id="21413at2759"/>
<sequence>MDPAAHDRALTHLAHLHADADRAVAQWTRLRTDYHDLHSTLSTLPDKVAHTVMVPFGPLAFMPGKLVHTNEITVMLGDNWFAERSARQAVGVVERRLKVVDGELHQATKDRDALASKLAVLTGAPLPGTSGSHSATPTADVTEDGLPIMEIRETEDDDEPVPARASSVAPSSGAAPADVSANLDAMFQTMRDLELKVQSGAVPKLSEEDTRFLDEAFANVPDEDEAEDEVEAVEALPLDDGSEVMDLDPDSDASAIVELDPESDADADDAVVPLKSSLLSDARRGSGADKRVQFAGADEEEGDAPAPLASAVTERAAPTSSVFGHVMERHVLERTAPTVSSERDPDDYDSSDDVLADAMHQRELVQAYHTTRRRLVKSMLRIGG</sequence>
<evidence type="ECO:0000256" key="4">
    <source>
        <dbReference type="SAM" id="MobiDB-lite"/>
    </source>
</evidence>
<dbReference type="AlphaFoldDB" id="A0A0L0TDA4"/>
<dbReference type="PANTHER" id="PTHR15111">
    <property type="entry name" value="RNA POLYMERASE II SUBUNIT 5-MEDIATING PROTEIN NNX3"/>
    <property type="match status" value="1"/>
</dbReference>
<gene>
    <name evidence="5" type="ORF">AMAG_20496</name>
</gene>